<keyword evidence="10" id="KW-1185">Reference proteome</keyword>
<protein>
    <submittedName>
        <fullName evidence="9">UDP-N-acetylglucosamine (UAA) transporter family</fullName>
    </submittedName>
</protein>
<evidence type="ECO:0000256" key="4">
    <source>
        <dbReference type="ARBA" id="ARBA00022692"/>
    </source>
</evidence>
<dbReference type="STRING" id="105231.A0A0U9HQX0"/>
<dbReference type="Proteomes" id="UP000054558">
    <property type="component" value="Unassembled WGS sequence"/>
</dbReference>
<evidence type="ECO:0000256" key="1">
    <source>
        <dbReference type="ARBA" id="ARBA00004141"/>
    </source>
</evidence>
<name>A0A0U9HQX0_KLENI</name>
<dbReference type="GO" id="GO:0055085">
    <property type="term" value="P:transmembrane transport"/>
    <property type="evidence" value="ECO:0000318"/>
    <property type="project" value="GO_Central"/>
</dbReference>
<evidence type="ECO:0000313" key="10">
    <source>
        <dbReference type="Proteomes" id="UP000054558"/>
    </source>
</evidence>
<reference evidence="9 10" key="1">
    <citation type="journal article" date="2014" name="Nat. Commun.">
        <title>Klebsormidium flaccidum genome reveals primary factors for plant terrestrial adaptation.</title>
        <authorList>
            <person name="Hori K."/>
            <person name="Maruyama F."/>
            <person name="Fujisawa T."/>
            <person name="Togashi T."/>
            <person name="Yamamoto N."/>
            <person name="Seo M."/>
            <person name="Sato S."/>
            <person name="Yamada T."/>
            <person name="Mori H."/>
            <person name="Tajima N."/>
            <person name="Moriyama T."/>
            <person name="Ikeuchi M."/>
            <person name="Watanabe M."/>
            <person name="Wada H."/>
            <person name="Kobayashi K."/>
            <person name="Saito M."/>
            <person name="Masuda T."/>
            <person name="Sasaki-Sekimoto Y."/>
            <person name="Mashiguchi K."/>
            <person name="Awai K."/>
            <person name="Shimojima M."/>
            <person name="Masuda S."/>
            <person name="Iwai M."/>
            <person name="Nobusawa T."/>
            <person name="Narise T."/>
            <person name="Kondo S."/>
            <person name="Saito H."/>
            <person name="Sato R."/>
            <person name="Murakawa M."/>
            <person name="Ihara Y."/>
            <person name="Oshima-Yamada Y."/>
            <person name="Ohtaka K."/>
            <person name="Satoh M."/>
            <person name="Sonobe K."/>
            <person name="Ishii M."/>
            <person name="Ohtani R."/>
            <person name="Kanamori-Sato M."/>
            <person name="Honoki R."/>
            <person name="Miyazaki D."/>
            <person name="Mochizuki H."/>
            <person name="Umetsu J."/>
            <person name="Higashi K."/>
            <person name="Shibata D."/>
            <person name="Kamiya Y."/>
            <person name="Sato N."/>
            <person name="Nakamura Y."/>
            <person name="Tabata S."/>
            <person name="Ida S."/>
            <person name="Kurokawa K."/>
            <person name="Ohta H."/>
        </authorList>
    </citation>
    <scope>NUCLEOTIDE SEQUENCE [LARGE SCALE GENOMIC DNA]</scope>
    <source>
        <strain evidence="9 10">NIES-2285</strain>
    </source>
</reference>
<evidence type="ECO:0000256" key="6">
    <source>
        <dbReference type="ARBA" id="ARBA00023136"/>
    </source>
</evidence>
<dbReference type="AlphaFoldDB" id="A0A0U9HQX0"/>
<evidence type="ECO:0000256" key="3">
    <source>
        <dbReference type="ARBA" id="ARBA00022448"/>
    </source>
</evidence>
<keyword evidence="6 8" id="KW-0472">Membrane</keyword>
<evidence type="ECO:0000256" key="8">
    <source>
        <dbReference type="SAM" id="Phobius"/>
    </source>
</evidence>
<feature type="transmembrane region" description="Helical" evidence="8">
    <location>
        <begin position="58"/>
        <end position="79"/>
    </location>
</feature>
<accession>A0A0U9HQX0</accession>
<feature type="transmembrane region" description="Helical" evidence="8">
    <location>
        <begin position="208"/>
        <end position="227"/>
    </location>
</feature>
<feature type="transmembrane region" description="Helical" evidence="8">
    <location>
        <begin position="91"/>
        <end position="112"/>
    </location>
</feature>
<feature type="transmembrane region" description="Helical" evidence="8">
    <location>
        <begin position="26"/>
        <end position="46"/>
    </location>
</feature>
<feature type="transmembrane region" description="Helical" evidence="8">
    <location>
        <begin position="171"/>
        <end position="188"/>
    </location>
</feature>
<keyword evidence="5 8" id="KW-1133">Transmembrane helix</keyword>
<dbReference type="OrthoDB" id="1601at2759"/>
<evidence type="ECO:0000313" key="9">
    <source>
        <dbReference type="EMBL" id="GAQ81749.1"/>
    </source>
</evidence>
<comment type="similarity">
    <text evidence="2">Belongs to the nucleotide-sugar transporter family. UDP-galactose:UMP antiporter (TC 2.A.7.11) subfamily.</text>
</comment>
<evidence type="ECO:0000256" key="7">
    <source>
        <dbReference type="SAM" id="MobiDB-lite"/>
    </source>
</evidence>
<sequence>MPSLGEARQAADVIFLGINLSKRSKAAQLGICTGGFFVAYLIDGVAEEFVYARAGFSYGWYFTLVQSFVYILLMTLNGFRPKDCVNPWTTYVKIAGMLMASTGLSRGSLAYLNYPAQVMFKSTKVIPVMLLSNCLPGIKRTYLPQDYVAALSLVLGLIAFTLADAASSPRFHTLGVVMVLTALVLDAFMNNFTEAIFATAPRTSQTEMLYCTTIVGIPFLVVPMVATGEATKAWSAGLAHPYVYAALIADAFATYIGQLAILSMVALFGAGTTAMVTTLRKAVSILLSYAIFTKPLLGKHVLGLILMGFGILLKGLPQEIALPRKSRAPQKVHTALLKSEGGTAPLPGLHRTSRPAPASDAAYQVVPEDDSEADSQAALHVT</sequence>
<proteinExistence type="inferred from homology"/>
<evidence type="ECO:0000256" key="5">
    <source>
        <dbReference type="ARBA" id="ARBA00022989"/>
    </source>
</evidence>
<feature type="region of interest" description="Disordered" evidence="7">
    <location>
        <begin position="340"/>
        <end position="382"/>
    </location>
</feature>
<dbReference type="EMBL" id="DF237039">
    <property type="protein sequence ID" value="GAQ81749.1"/>
    <property type="molecule type" value="Genomic_DNA"/>
</dbReference>
<dbReference type="OMA" id="QIMFKSA"/>
<dbReference type="GO" id="GO:0000139">
    <property type="term" value="C:Golgi membrane"/>
    <property type="evidence" value="ECO:0000318"/>
    <property type="project" value="GO_Central"/>
</dbReference>
<feature type="transmembrane region" description="Helical" evidence="8">
    <location>
        <begin position="147"/>
        <end position="165"/>
    </location>
</feature>
<keyword evidence="4 8" id="KW-0812">Transmembrane</keyword>
<dbReference type="InterPro" id="IPR013657">
    <property type="entry name" value="SCL35B1-4/HUT1"/>
</dbReference>
<dbReference type="PANTHER" id="PTHR10778:SF8">
    <property type="entry name" value="ADENOSINE 3'-PHOSPHO 5'-PHOSPHOSULFATE TRANSPORTER 2"/>
    <property type="match status" value="1"/>
</dbReference>
<feature type="transmembrane region" description="Helical" evidence="8">
    <location>
        <begin position="259"/>
        <end position="277"/>
    </location>
</feature>
<dbReference type="GO" id="GO:0046963">
    <property type="term" value="P:3'-phosphoadenosine 5'-phosphosulfate transport"/>
    <property type="evidence" value="ECO:0000318"/>
    <property type="project" value="GO_Central"/>
</dbReference>
<comment type="subcellular location">
    <subcellularLocation>
        <location evidence="1">Membrane</location>
        <topology evidence="1">Multi-pass membrane protein</topology>
    </subcellularLocation>
</comment>
<dbReference type="PANTHER" id="PTHR10778">
    <property type="entry name" value="SOLUTE CARRIER FAMILY 35 MEMBER B"/>
    <property type="match status" value="1"/>
</dbReference>
<organism evidence="9 10">
    <name type="scientific">Klebsormidium nitens</name>
    <name type="common">Green alga</name>
    <name type="synonym">Ulothrix nitens</name>
    <dbReference type="NCBI Taxonomy" id="105231"/>
    <lineage>
        <taxon>Eukaryota</taxon>
        <taxon>Viridiplantae</taxon>
        <taxon>Streptophyta</taxon>
        <taxon>Klebsormidiophyceae</taxon>
        <taxon>Klebsormidiales</taxon>
        <taxon>Klebsormidiaceae</taxon>
        <taxon>Klebsormidium</taxon>
    </lineage>
</organism>
<dbReference type="Pfam" id="PF08449">
    <property type="entry name" value="UAA"/>
    <property type="match status" value="1"/>
</dbReference>
<evidence type="ECO:0000256" key="2">
    <source>
        <dbReference type="ARBA" id="ARBA00008349"/>
    </source>
</evidence>
<keyword evidence="3" id="KW-0813">Transport</keyword>
<gene>
    <name evidence="9" type="ORF">KFL_000900040</name>
</gene>
<dbReference type="GO" id="GO:0046964">
    <property type="term" value="F:3'-phosphoadenosine 5'-phosphosulfate transmembrane transporter activity"/>
    <property type="evidence" value="ECO:0000318"/>
    <property type="project" value="GO_Central"/>
</dbReference>
<dbReference type="GO" id="GO:0005789">
    <property type="term" value="C:endoplasmic reticulum membrane"/>
    <property type="evidence" value="ECO:0000318"/>
    <property type="project" value="GO_Central"/>
</dbReference>